<evidence type="ECO:0000313" key="2">
    <source>
        <dbReference type="Proteomes" id="UP001446871"/>
    </source>
</evidence>
<sequence length="446" mass="51323">MAPTTLEDLAPEIVANIISCASGTQDLKNIRLASKNLNNQAVRELFREAFICPKEDAVEHWNAVAGAESLAQLARRAVIHTVEDITDDDRYAEQDVEEEVEESFQKAVSALAKFPNLDSLLVGFSAQCLGNGEDNSWDDVMEPVEARVERLRLIFNAIKARHDAGSSRLHKLTFINLQNQPIPEFTASEEFRDVMGQLDELHIQMVQESNEHGPDHDYTRIELRTFPKHLCSAWLSPIAANLRELSLYARSDNWGPFPGYFELSDISFPKLETLSLGYYTIAYDDQLDWVLSIKSLKKLVMHRCMVARRIRIARENMEVWKTSTRDWELLKDDEEEWCIAYSFHKHWSSLFDALATGLPNLQAFAFDYPRRTYNQSDVREYSVESRCRMLSSIFPERYVVFDNGILPTHWPEANAQGSIYWADEVPNFHTDHLEEDQKALDNLLED</sequence>
<name>A0ABR1TN80_9PEZI</name>
<dbReference type="PANTHER" id="PTHR42057">
    <property type="entry name" value="F-BOX DOMAIN PROTEIN (AFU_ORTHOLOGUE AFUA_4G00200)"/>
    <property type="match status" value="1"/>
</dbReference>
<gene>
    <name evidence="1" type="ORF">PG996_015197</name>
</gene>
<dbReference type="PANTHER" id="PTHR42057:SF2">
    <property type="entry name" value="F-BOX DOMAIN PROTEIN (AFU_ORTHOLOGUE AFUA_4G00200)-RELATED"/>
    <property type="match status" value="1"/>
</dbReference>
<dbReference type="Proteomes" id="UP001446871">
    <property type="component" value="Unassembled WGS sequence"/>
</dbReference>
<keyword evidence="2" id="KW-1185">Reference proteome</keyword>
<dbReference type="SUPFAM" id="SSF52047">
    <property type="entry name" value="RNI-like"/>
    <property type="match status" value="1"/>
</dbReference>
<proteinExistence type="predicted"/>
<reference evidence="1 2" key="1">
    <citation type="submission" date="2023-01" db="EMBL/GenBank/DDBJ databases">
        <title>Analysis of 21 Apiospora genomes using comparative genomics revels a genus with tremendous synthesis potential of carbohydrate active enzymes and secondary metabolites.</title>
        <authorList>
            <person name="Sorensen T."/>
        </authorList>
    </citation>
    <scope>NUCLEOTIDE SEQUENCE [LARGE SCALE GENOMIC DNA]</scope>
    <source>
        <strain evidence="1 2">CBS 83171</strain>
    </source>
</reference>
<evidence type="ECO:0008006" key="3">
    <source>
        <dbReference type="Google" id="ProtNLM"/>
    </source>
</evidence>
<comment type="caution">
    <text evidence="1">The sequence shown here is derived from an EMBL/GenBank/DDBJ whole genome shotgun (WGS) entry which is preliminary data.</text>
</comment>
<accession>A0ABR1TN80</accession>
<organism evidence="1 2">
    <name type="scientific">Apiospora saccharicola</name>
    <dbReference type="NCBI Taxonomy" id="335842"/>
    <lineage>
        <taxon>Eukaryota</taxon>
        <taxon>Fungi</taxon>
        <taxon>Dikarya</taxon>
        <taxon>Ascomycota</taxon>
        <taxon>Pezizomycotina</taxon>
        <taxon>Sordariomycetes</taxon>
        <taxon>Xylariomycetidae</taxon>
        <taxon>Amphisphaeriales</taxon>
        <taxon>Apiosporaceae</taxon>
        <taxon>Apiospora</taxon>
    </lineage>
</organism>
<dbReference type="EMBL" id="JAQQWM010000009">
    <property type="protein sequence ID" value="KAK8047133.1"/>
    <property type="molecule type" value="Genomic_DNA"/>
</dbReference>
<protein>
    <recommendedName>
        <fullName evidence="3">F-box domain-containing protein</fullName>
    </recommendedName>
</protein>
<evidence type="ECO:0000313" key="1">
    <source>
        <dbReference type="EMBL" id="KAK8047133.1"/>
    </source>
</evidence>